<dbReference type="Gene3D" id="2.170.130.10">
    <property type="entry name" value="TonB-dependent receptor, plug domain"/>
    <property type="match status" value="1"/>
</dbReference>
<dbReference type="GO" id="GO:0009279">
    <property type="term" value="C:cell outer membrane"/>
    <property type="evidence" value="ECO:0007669"/>
    <property type="project" value="UniProtKB-SubCell"/>
</dbReference>
<evidence type="ECO:0000256" key="1">
    <source>
        <dbReference type="ARBA" id="ARBA00004571"/>
    </source>
</evidence>
<dbReference type="InterPro" id="IPR037066">
    <property type="entry name" value="Plug_dom_sf"/>
</dbReference>
<dbReference type="KEGG" id="upi:EJG51_017535"/>
<dbReference type="EMBL" id="CP051152">
    <property type="protein sequence ID" value="QJQ07318.1"/>
    <property type="molecule type" value="Genomic_DNA"/>
</dbReference>
<evidence type="ECO:0000256" key="5">
    <source>
        <dbReference type="ARBA" id="ARBA00022692"/>
    </source>
</evidence>
<dbReference type="Proteomes" id="UP000274350">
    <property type="component" value="Chromosome"/>
</dbReference>
<evidence type="ECO:0000256" key="6">
    <source>
        <dbReference type="ARBA" id="ARBA00023077"/>
    </source>
</evidence>
<keyword evidence="5 10" id="KW-0812">Transmembrane</keyword>
<feature type="signal peptide" evidence="12">
    <location>
        <begin position="1"/>
        <end position="28"/>
    </location>
</feature>
<feature type="domain" description="TonB-dependent receptor plug" evidence="14">
    <location>
        <begin position="57"/>
        <end position="168"/>
    </location>
</feature>
<keyword evidence="4 10" id="KW-1134">Transmembrane beta strand</keyword>
<keyword evidence="6 11" id="KW-0798">TonB box</keyword>
<evidence type="ECO:0000256" key="2">
    <source>
        <dbReference type="ARBA" id="ARBA00009810"/>
    </source>
</evidence>
<comment type="subcellular location">
    <subcellularLocation>
        <location evidence="1 10">Cell outer membrane</location>
        <topology evidence="1 10">Multi-pass membrane protein</topology>
    </subcellularLocation>
</comment>
<comment type="similarity">
    <text evidence="2 10 11">Belongs to the TonB-dependent receptor family.</text>
</comment>
<keyword evidence="8 15" id="KW-0675">Receptor</keyword>
<dbReference type="OrthoDB" id="8530571at2"/>
<gene>
    <name evidence="15" type="ORF">EJG51_017535</name>
</gene>
<organism evidence="15 16">
    <name type="scientific">Undibacterium piscinae</name>
    <dbReference type="NCBI Taxonomy" id="2495591"/>
    <lineage>
        <taxon>Bacteria</taxon>
        <taxon>Pseudomonadati</taxon>
        <taxon>Pseudomonadota</taxon>
        <taxon>Betaproteobacteria</taxon>
        <taxon>Burkholderiales</taxon>
        <taxon>Oxalobacteraceae</taxon>
        <taxon>Undibacterium</taxon>
    </lineage>
</organism>
<keyword evidence="3 10" id="KW-0813">Transport</keyword>
<dbReference type="Pfam" id="PF00593">
    <property type="entry name" value="TonB_dep_Rec_b-barrel"/>
    <property type="match status" value="1"/>
</dbReference>
<evidence type="ECO:0000256" key="3">
    <source>
        <dbReference type="ARBA" id="ARBA00022448"/>
    </source>
</evidence>
<dbReference type="PANTHER" id="PTHR47234:SF2">
    <property type="entry name" value="TONB-DEPENDENT RECEPTOR"/>
    <property type="match status" value="1"/>
</dbReference>
<keyword evidence="7 10" id="KW-0472">Membrane</keyword>
<evidence type="ECO:0000256" key="4">
    <source>
        <dbReference type="ARBA" id="ARBA00022452"/>
    </source>
</evidence>
<dbReference type="PANTHER" id="PTHR47234">
    <property type="match status" value="1"/>
</dbReference>
<dbReference type="Gene3D" id="2.40.170.20">
    <property type="entry name" value="TonB-dependent receptor, beta-barrel domain"/>
    <property type="match status" value="1"/>
</dbReference>
<evidence type="ECO:0000256" key="8">
    <source>
        <dbReference type="ARBA" id="ARBA00023170"/>
    </source>
</evidence>
<evidence type="ECO:0000259" key="13">
    <source>
        <dbReference type="Pfam" id="PF00593"/>
    </source>
</evidence>
<evidence type="ECO:0000313" key="15">
    <source>
        <dbReference type="EMBL" id="QJQ07318.1"/>
    </source>
</evidence>
<feature type="domain" description="TonB-dependent receptor-like beta-barrel" evidence="13">
    <location>
        <begin position="370"/>
        <end position="874"/>
    </location>
</feature>
<protein>
    <submittedName>
        <fullName evidence="15">TonB-dependent receptor</fullName>
    </submittedName>
</protein>
<dbReference type="SUPFAM" id="SSF56935">
    <property type="entry name" value="Porins"/>
    <property type="match status" value="1"/>
</dbReference>
<dbReference type="InterPro" id="IPR036942">
    <property type="entry name" value="Beta-barrel_TonB_sf"/>
</dbReference>
<evidence type="ECO:0000256" key="9">
    <source>
        <dbReference type="ARBA" id="ARBA00023237"/>
    </source>
</evidence>
<dbReference type="Pfam" id="PF07715">
    <property type="entry name" value="Plug"/>
    <property type="match status" value="1"/>
</dbReference>
<dbReference type="InterPro" id="IPR012910">
    <property type="entry name" value="Plug_dom"/>
</dbReference>
<reference evidence="15 16" key="1">
    <citation type="journal article" date="2019" name="Int. J. Syst. Evol. Microbiol.">
        <title>Undibacterium piscinae sp. nov., isolated from Korean shiner intestine.</title>
        <authorList>
            <person name="Lee S.Y."/>
            <person name="Kang W."/>
            <person name="Kim P.S."/>
            <person name="Kim H.S."/>
            <person name="Sung H."/>
            <person name="Shin N.R."/>
            <person name="Whon T.W."/>
            <person name="Yun J.H."/>
            <person name="Lee J.Y."/>
            <person name="Lee J.Y."/>
            <person name="Jung M.J."/>
            <person name="Jeong Y.S."/>
            <person name="Tak E.J."/>
            <person name="Han J.E."/>
            <person name="Hyun D.W."/>
            <person name="Kang M.S."/>
            <person name="Lee K.E."/>
            <person name="Lee B.H."/>
            <person name="Bae J.W."/>
        </authorList>
    </citation>
    <scope>NUCLEOTIDE SEQUENCE [LARGE SCALE GENOMIC DNA]</scope>
    <source>
        <strain evidence="15 16">S11R28</strain>
    </source>
</reference>
<keyword evidence="9 10" id="KW-0998">Cell outer membrane</keyword>
<dbReference type="InterPro" id="IPR039426">
    <property type="entry name" value="TonB-dep_rcpt-like"/>
</dbReference>
<dbReference type="PROSITE" id="PS52016">
    <property type="entry name" value="TONB_DEPENDENT_REC_3"/>
    <property type="match status" value="1"/>
</dbReference>
<name>A0A6M4A8Q2_9BURK</name>
<evidence type="ECO:0000256" key="10">
    <source>
        <dbReference type="PROSITE-ProRule" id="PRU01360"/>
    </source>
</evidence>
<evidence type="ECO:0000259" key="14">
    <source>
        <dbReference type="Pfam" id="PF07715"/>
    </source>
</evidence>
<evidence type="ECO:0000256" key="12">
    <source>
        <dbReference type="SAM" id="SignalP"/>
    </source>
</evidence>
<evidence type="ECO:0000256" key="11">
    <source>
        <dbReference type="RuleBase" id="RU003357"/>
    </source>
</evidence>
<dbReference type="CDD" id="cd01347">
    <property type="entry name" value="ligand_gated_channel"/>
    <property type="match status" value="1"/>
</dbReference>
<feature type="chain" id="PRO_5026912809" evidence="12">
    <location>
        <begin position="29"/>
        <end position="910"/>
    </location>
</feature>
<dbReference type="AlphaFoldDB" id="A0A6M4A8Q2"/>
<accession>A0A6M4A8Q2</accession>
<evidence type="ECO:0000313" key="16">
    <source>
        <dbReference type="Proteomes" id="UP000274350"/>
    </source>
</evidence>
<evidence type="ECO:0000256" key="7">
    <source>
        <dbReference type="ARBA" id="ARBA00023136"/>
    </source>
</evidence>
<proteinExistence type="inferred from homology"/>
<keyword evidence="12" id="KW-0732">Signal</keyword>
<dbReference type="InterPro" id="IPR000531">
    <property type="entry name" value="Beta-barrel_TonB"/>
</dbReference>
<sequence>MFQEKKSVRLVRLALALVAGSAMMTAQAQQEPLKQEEKIQRVEVTGSNIKRIEQEGVSPITVLSKEDIMRSGANSVLDVMRTLTAAGGNGNEFSGSNSFRNGATSVSLRGMPTLILLNGNRLPVSGSDSSDGFTSVDLNMIPLAAIERIEILKDGASAIYGTDAVGGVINFIMRQNYQGLDLNASYGTTTLGGGDVSKFSVAGGFGDRATQKFNVTYAAMVEDNKRIKGTDREWANRIDFTNKPGGLNYANVYGAHGTGPGTLAIGKNRFPDPECAESAKKPYPNGAEWFPSPIRNGCLAAAAEYNDLVSASRRYGVTAGLNWDLTPELSAFATAFYTSNEKRIVGQSSWLQDRDRNPIWVAPDNPFNTYGKWVQVRRNFPVYEGGINTKVDTAWLVGGLKGQLAGWDWSATLAHSQESGDTTTLGAYKLEALNKALDEGRFNPFGVNKNSQALINELSGDMSVNTKSKSDSIKLQASNEFGQLPGGKIGVSVGSEFRKNSLEYTPSQDWQQGLLGQFAVLPPISGSENLAAVYGELSMPIQKNLEAQVAVRYDKYELAGDTTNPKFGLMWTPTKAVMLRANYSTGMVAPSLPQRFGGGRDSFNPTRDTKRCVPGDAYFDSDCSGWVKSTSLATKDLQPEKSSQYNLGFIIEPFKDFNIGLTYFDIKWKNKIEVIDNKTVLENEDGVYSANVKRDPVTQADIDAYAKLSAANQAMLGPLRGSLANIAAGWVNRFASHTSGIDLDGSYTIRSNSVGKVKLFGAATYTIKYDTVMLPGSVYINCPNNTSCDTGEYNNPRVLANLGFNWDMGPWATTAVANYVAGTKVDRTPSTTHNSYGYDLYKKGGTIPSITTVDTSVAYSGFKNLIVRVGANNLFNHDPVFDPSSDLGYNSSYGNPRGRFIYANLNYKFK</sequence>
<keyword evidence="16" id="KW-1185">Reference proteome</keyword>